<feature type="compositionally biased region" description="Low complexity" evidence="1">
    <location>
        <begin position="505"/>
        <end position="517"/>
    </location>
</feature>
<feature type="region of interest" description="Disordered" evidence="1">
    <location>
        <begin position="369"/>
        <end position="449"/>
    </location>
</feature>
<dbReference type="EMBL" id="PYSW02000013">
    <property type="protein sequence ID" value="KAG2387164.1"/>
    <property type="molecule type" value="Genomic_DNA"/>
</dbReference>
<feature type="compositionally biased region" description="Polar residues" evidence="1">
    <location>
        <begin position="654"/>
        <end position="668"/>
    </location>
</feature>
<feature type="compositionally biased region" description="Basic and acidic residues" evidence="1">
    <location>
        <begin position="669"/>
        <end position="682"/>
    </location>
</feature>
<feature type="compositionally biased region" description="Polar residues" evidence="1">
    <location>
        <begin position="592"/>
        <end position="612"/>
    </location>
</feature>
<organism evidence="2 3">
    <name type="scientific">Naegleria lovaniensis</name>
    <name type="common">Amoeba</name>
    <dbReference type="NCBI Taxonomy" id="51637"/>
    <lineage>
        <taxon>Eukaryota</taxon>
        <taxon>Discoba</taxon>
        <taxon>Heterolobosea</taxon>
        <taxon>Tetramitia</taxon>
        <taxon>Eutetramitia</taxon>
        <taxon>Vahlkampfiidae</taxon>
        <taxon>Naegleria</taxon>
    </lineage>
</organism>
<keyword evidence="3" id="KW-1185">Reference proteome</keyword>
<proteinExistence type="predicted"/>
<evidence type="ECO:0000256" key="1">
    <source>
        <dbReference type="SAM" id="MobiDB-lite"/>
    </source>
</evidence>
<feature type="compositionally biased region" description="Polar residues" evidence="1">
    <location>
        <begin position="1"/>
        <end position="10"/>
    </location>
</feature>
<feature type="region of interest" description="Disordered" evidence="1">
    <location>
        <begin position="1"/>
        <end position="20"/>
    </location>
</feature>
<protein>
    <submittedName>
        <fullName evidence="2">Uncharacterized protein</fullName>
    </submittedName>
</protein>
<evidence type="ECO:0000313" key="2">
    <source>
        <dbReference type="EMBL" id="KAG2387164.1"/>
    </source>
</evidence>
<accession>A0AA88GW04</accession>
<gene>
    <name evidence="2" type="ORF">C9374_001496</name>
</gene>
<dbReference type="Proteomes" id="UP000816034">
    <property type="component" value="Unassembled WGS sequence"/>
</dbReference>
<feature type="compositionally biased region" description="Low complexity" evidence="1">
    <location>
        <begin position="378"/>
        <end position="390"/>
    </location>
</feature>
<dbReference type="RefSeq" id="XP_044551156.1">
    <property type="nucleotide sequence ID" value="XM_044690809.1"/>
</dbReference>
<dbReference type="GeneID" id="68093952"/>
<evidence type="ECO:0000313" key="3">
    <source>
        <dbReference type="Proteomes" id="UP000816034"/>
    </source>
</evidence>
<reference evidence="2 3" key="1">
    <citation type="journal article" date="2018" name="BMC Genomics">
        <title>The genome of Naegleria lovaniensis, the basis for a comparative approach to unravel pathogenicity factors of the human pathogenic amoeba N. fowleri.</title>
        <authorList>
            <person name="Liechti N."/>
            <person name="Schurch N."/>
            <person name="Bruggmann R."/>
            <person name="Wittwer M."/>
        </authorList>
    </citation>
    <scope>NUCLEOTIDE SEQUENCE [LARGE SCALE GENOMIC DNA]</scope>
    <source>
        <strain evidence="2 3">ATCC 30569</strain>
    </source>
</reference>
<feature type="compositionally biased region" description="Basic and acidic residues" evidence="1">
    <location>
        <begin position="416"/>
        <end position="434"/>
    </location>
</feature>
<dbReference type="AlphaFoldDB" id="A0AA88GW04"/>
<feature type="compositionally biased region" description="Polar residues" evidence="1">
    <location>
        <begin position="400"/>
        <end position="415"/>
    </location>
</feature>
<comment type="caution">
    <text evidence="2">The sequence shown here is derived from an EMBL/GenBank/DDBJ whole genome shotgun (WGS) entry which is preliminary data.</text>
</comment>
<sequence>MLQPSSQSNHFPLPVPNKTKRKRIFNEKTGHLLHEQHNGKHGSGWYNRNEHDGRIINEASHVAIRNGLNTVSNNIAPNNNNQEEQAHLDHHKNSTMEQPPCALVSYFSLDSICESFNIPMNVIGRFLRSEEVKTIISCNLQTHRLKILWMALLNLMSRLYITVSTVQENSGNPITSSTLRMYPTPTANVYISPCIALVKCMAKQLYRQIIEITHEIESIMERLTEFNKLLSNFSETNHFLISQLVRYCVALEGAGSSNNTTTRQSSHNMKTTLIKEREFVSHFQKILIKRLGLILNGLDLSRLSQQKTTPHSKRSFIMQIDNLQAEDLFDLTASIQDVALKYGIATKMTTNLEKPSDLKQTTTEASMCKLKNNERVTDLTTNHNKPTTTTEGDDNHRTTPSDGMSKSRTTITNTDGELKKSANDDYRKNDHEMDLSGDSFNKVDEETNEKHDDIYAAKKTDNAKSHNLVYSDDDEKHHENNNSGESIHQRFPPFGDIEQHEPMISSSPPLCTPSTPLNTNRPLITSDDLSATPIPKSSQMIRATTSSSKASDDIDLSETGDLLPEDTLLLLKNSNNTPVLSAKKSKTKDASLPSTTKQASTQQVSNGATRNQATKRKSAPPTSFSNGDDSEEDDVPLVSMISSKAITQKHVGKTPQQLVKSNNKSKSPQQHDEKHDLGHLNDDGDDEDSFNNDHSNENQNDDLFDDHNDFDQP</sequence>
<feature type="compositionally biased region" description="Polar residues" evidence="1">
    <location>
        <begin position="518"/>
        <end position="549"/>
    </location>
</feature>
<name>A0AA88GW04_NAELO</name>
<feature type="region of interest" description="Disordered" evidence="1">
    <location>
        <begin position="465"/>
        <end position="558"/>
    </location>
</feature>
<feature type="region of interest" description="Disordered" evidence="1">
    <location>
        <begin position="579"/>
        <end position="713"/>
    </location>
</feature>